<keyword evidence="1" id="KW-1133">Transmembrane helix</keyword>
<evidence type="ECO:0008006" key="4">
    <source>
        <dbReference type="Google" id="ProtNLM"/>
    </source>
</evidence>
<evidence type="ECO:0000313" key="3">
    <source>
        <dbReference type="Proteomes" id="UP000245938"/>
    </source>
</evidence>
<keyword evidence="3" id="KW-1185">Reference proteome</keyword>
<comment type="caution">
    <text evidence="2">The sequence shown here is derived from an EMBL/GenBank/DDBJ whole genome shotgun (WGS) entry which is preliminary data.</text>
</comment>
<dbReference type="OrthoDB" id="2454584at2"/>
<dbReference type="EMBL" id="QFVR01000008">
    <property type="protein sequence ID" value="PWI25549.1"/>
    <property type="molecule type" value="Genomic_DNA"/>
</dbReference>
<proteinExistence type="predicted"/>
<gene>
    <name evidence="2" type="ORF">DEX24_08045</name>
</gene>
<dbReference type="Proteomes" id="UP000245938">
    <property type="component" value="Unassembled WGS sequence"/>
</dbReference>
<evidence type="ECO:0000313" key="2">
    <source>
        <dbReference type="EMBL" id="PWI25549.1"/>
    </source>
</evidence>
<reference evidence="2 3" key="1">
    <citation type="submission" date="2018-05" db="EMBL/GenBank/DDBJ databases">
        <title>Kurthia sibirica genome sequence.</title>
        <authorList>
            <person name="Maclea K.S."/>
            <person name="Goen A.E."/>
        </authorList>
    </citation>
    <scope>NUCLEOTIDE SEQUENCE [LARGE SCALE GENOMIC DNA]</scope>
    <source>
        <strain evidence="2 3">ATCC 49154</strain>
    </source>
</reference>
<dbReference type="RefSeq" id="WP_109305908.1">
    <property type="nucleotide sequence ID" value="NZ_BJUF01000017.1"/>
</dbReference>
<feature type="transmembrane region" description="Helical" evidence="1">
    <location>
        <begin position="6"/>
        <end position="22"/>
    </location>
</feature>
<keyword evidence="1" id="KW-0472">Membrane</keyword>
<name>A0A2U3AM03_9BACL</name>
<sequence>MDLSLILMISGIIIILISFFVGRSKKQTDREIEELSLSFYQENDQLKRRIKVIEEELMLSTNKTPNKKKTSLNSASTINQIFISQVLTLHEQGYTLNEIAQRSTLSADQIATIIRTSQVAPH</sequence>
<keyword evidence="1" id="KW-0812">Transmembrane</keyword>
<protein>
    <recommendedName>
        <fullName evidence="4">Resolvase HTH domain-containing protein</fullName>
    </recommendedName>
</protein>
<dbReference type="AlphaFoldDB" id="A0A2U3AM03"/>
<accession>A0A2U3AM03</accession>
<evidence type="ECO:0000256" key="1">
    <source>
        <dbReference type="SAM" id="Phobius"/>
    </source>
</evidence>
<organism evidence="2 3">
    <name type="scientific">Kurthia sibirica</name>
    <dbReference type="NCBI Taxonomy" id="202750"/>
    <lineage>
        <taxon>Bacteria</taxon>
        <taxon>Bacillati</taxon>
        <taxon>Bacillota</taxon>
        <taxon>Bacilli</taxon>
        <taxon>Bacillales</taxon>
        <taxon>Caryophanaceae</taxon>
        <taxon>Kurthia</taxon>
    </lineage>
</organism>